<reference evidence="3 4" key="1">
    <citation type="submission" date="2019-05" db="EMBL/GenBank/DDBJ databases">
        <title>Psychrobacillus vulpis sp. nov., a new species isolated from feces of a red fox that inhabits in The Tablas de Daimiel Natural Park, Albacete, Spain.</title>
        <authorList>
            <person name="Rodriguez M."/>
            <person name="Reina J.C."/>
            <person name="Bejar V."/>
            <person name="Llamas I."/>
        </authorList>
    </citation>
    <scope>NUCLEOTIDE SEQUENCE [LARGE SCALE GENOMIC DNA]</scope>
    <source>
        <strain evidence="3 4">NEAU-3TGS17</strain>
    </source>
</reference>
<sequence length="275" mass="31909">MEKIFIDEDFKKYFKSHKQDFENHLLNQAVNVRDKIDDILKFGEIDLINNAHKLINFIIDGEKQAELRLFAKQEGIAWATHSLTLSFKLEWVQAIRRTLWSFLQKFNNQTQKFNLDAIFLLEKQLNNNVDDFLNSFFISYSTFKDSLILAQREVVEKLSVPIIPITPTICILPLIGTIDSFRTTVLEEKVLTEINRLQIETLIIDLSGIAEMENKVIEHLMKTIYGTSMMGCRTIITGLRPDVVRQMINLGIKFDKETKTFGTLQQALNEFFIGK</sequence>
<dbReference type="Pfam" id="PF01740">
    <property type="entry name" value="STAS"/>
    <property type="match status" value="1"/>
</dbReference>
<evidence type="ECO:0000256" key="1">
    <source>
        <dbReference type="ARBA" id="ARBA00022553"/>
    </source>
</evidence>
<keyword evidence="4" id="KW-1185">Reference proteome</keyword>
<dbReference type="Gene3D" id="3.30.750.24">
    <property type="entry name" value="STAS domain"/>
    <property type="match status" value="1"/>
</dbReference>
<keyword evidence="1" id="KW-0597">Phosphoprotein</keyword>
<dbReference type="PANTHER" id="PTHR33745">
    <property type="entry name" value="RSBT ANTAGONIST PROTEIN RSBS-RELATED"/>
    <property type="match status" value="1"/>
</dbReference>
<gene>
    <name evidence="3" type="ORF">FG382_08885</name>
</gene>
<organism evidence="3 4">
    <name type="scientific">Psychrobacillus lasiicapitis</name>
    <dbReference type="NCBI Taxonomy" id="1636719"/>
    <lineage>
        <taxon>Bacteria</taxon>
        <taxon>Bacillati</taxon>
        <taxon>Bacillota</taxon>
        <taxon>Bacilli</taxon>
        <taxon>Bacillales</taxon>
        <taxon>Bacillaceae</taxon>
        <taxon>Psychrobacillus</taxon>
    </lineage>
</organism>
<dbReference type="Proteomes" id="UP000317316">
    <property type="component" value="Unassembled WGS sequence"/>
</dbReference>
<dbReference type="InterPro" id="IPR051932">
    <property type="entry name" value="Bact_StressResp_Reg"/>
</dbReference>
<accession>A0A544TAZ0</accession>
<dbReference type="AlphaFoldDB" id="A0A544TAZ0"/>
<evidence type="ECO:0000313" key="3">
    <source>
        <dbReference type="EMBL" id="TQR14556.1"/>
    </source>
</evidence>
<dbReference type="SUPFAM" id="SSF52091">
    <property type="entry name" value="SpoIIaa-like"/>
    <property type="match status" value="1"/>
</dbReference>
<dbReference type="PANTHER" id="PTHR33745:SF3">
    <property type="entry name" value="RSBT CO-ANTAGONIST PROTEIN RSBRC"/>
    <property type="match status" value="1"/>
</dbReference>
<evidence type="ECO:0000259" key="2">
    <source>
        <dbReference type="PROSITE" id="PS50801"/>
    </source>
</evidence>
<feature type="domain" description="STAS" evidence="2">
    <location>
        <begin position="159"/>
        <end position="271"/>
    </location>
</feature>
<comment type="caution">
    <text evidence="3">The sequence shown here is derived from an EMBL/GenBank/DDBJ whole genome shotgun (WGS) entry which is preliminary data.</text>
</comment>
<dbReference type="InterPro" id="IPR036513">
    <property type="entry name" value="STAS_dom_sf"/>
</dbReference>
<evidence type="ECO:0000313" key="4">
    <source>
        <dbReference type="Proteomes" id="UP000317316"/>
    </source>
</evidence>
<name>A0A544TAZ0_9BACI</name>
<dbReference type="OrthoDB" id="2379721at2"/>
<dbReference type="InterPro" id="IPR002645">
    <property type="entry name" value="STAS_dom"/>
</dbReference>
<dbReference type="CDD" id="cd07041">
    <property type="entry name" value="STAS_RsbR_RsbS_like"/>
    <property type="match status" value="1"/>
</dbReference>
<dbReference type="EMBL" id="VDGH01000004">
    <property type="protein sequence ID" value="TQR14556.1"/>
    <property type="molecule type" value="Genomic_DNA"/>
</dbReference>
<dbReference type="PROSITE" id="PS50801">
    <property type="entry name" value="STAS"/>
    <property type="match status" value="1"/>
</dbReference>
<proteinExistence type="predicted"/>
<protein>
    <submittedName>
        <fullName evidence="3">STAS domain-containing protein</fullName>
    </submittedName>
</protein>